<evidence type="ECO:0000313" key="3">
    <source>
        <dbReference type="Proteomes" id="UP000184517"/>
    </source>
</evidence>
<name>A0A1M5IYS0_9GAMM</name>
<dbReference type="OrthoDB" id="9966712at2"/>
<dbReference type="EMBL" id="FQVF01000020">
    <property type="protein sequence ID" value="SHG33454.1"/>
    <property type="molecule type" value="Genomic_DNA"/>
</dbReference>
<dbReference type="Proteomes" id="UP000184517">
    <property type="component" value="Unassembled WGS sequence"/>
</dbReference>
<keyword evidence="1" id="KW-0812">Transmembrane</keyword>
<accession>A0A1M5IYS0</accession>
<evidence type="ECO:0000256" key="1">
    <source>
        <dbReference type="SAM" id="Phobius"/>
    </source>
</evidence>
<feature type="transmembrane region" description="Helical" evidence="1">
    <location>
        <begin position="55"/>
        <end position="80"/>
    </location>
</feature>
<organism evidence="2 3">
    <name type="scientific">Marinomonas polaris DSM 16579</name>
    <dbReference type="NCBI Taxonomy" id="1122206"/>
    <lineage>
        <taxon>Bacteria</taxon>
        <taxon>Pseudomonadati</taxon>
        <taxon>Pseudomonadota</taxon>
        <taxon>Gammaproteobacteria</taxon>
        <taxon>Oceanospirillales</taxon>
        <taxon>Oceanospirillaceae</taxon>
        <taxon>Marinomonas</taxon>
    </lineage>
</organism>
<dbReference type="RefSeq" id="WP_072841155.1">
    <property type="nucleotide sequence ID" value="NZ_FQVF01000020.1"/>
</dbReference>
<proteinExistence type="predicted"/>
<keyword evidence="1" id="KW-0472">Membrane</keyword>
<keyword evidence="3" id="KW-1185">Reference proteome</keyword>
<keyword evidence="1" id="KW-1133">Transmembrane helix</keyword>
<dbReference type="AlphaFoldDB" id="A0A1M5IYS0"/>
<sequence length="227" mass="26221">MTEKDHRPLHKKTFPYMMLFIGLLFGLGIAIDWDIKISGMWDVSFKTQLETEKSAWDIVAAIGSLLAGLGTVGLLAFGWVKASDWLTQMKSDKRTSFIIETSNNLIKASDSFHYYFKTEIYPFLPENGSEEKYLKSKVKYDKYVSELKTHDLLNQVSIQLDTLHALVSDNIHLEGEIKEVVKNYRQLHIKVFSNLQYKSRDEMRSLTLGLVIDSKRIQRLIINELLK</sequence>
<reference evidence="3" key="1">
    <citation type="submission" date="2016-11" db="EMBL/GenBank/DDBJ databases">
        <authorList>
            <person name="Varghese N."/>
            <person name="Submissions S."/>
        </authorList>
    </citation>
    <scope>NUCLEOTIDE SEQUENCE [LARGE SCALE GENOMIC DNA]</scope>
    <source>
        <strain evidence="3">DSM 16579</strain>
    </source>
</reference>
<feature type="transmembrane region" description="Helical" evidence="1">
    <location>
        <begin position="14"/>
        <end position="35"/>
    </location>
</feature>
<gene>
    <name evidence="2" type="ORF">SAMN02745753_03714</name>
</gene>
<protein>
    <submittedName>
        <fullName evidence="2">Uncharacterized protein</fullName>
    </submittedName>
</protein>
<evidence type="ECO:0000313" key="2">
    <source>
        <dbReference type="EMBL" id="SHG33454.1"/>
    </source>
</evidence>